<dbReference type="EMBL" id="AF114171">
    <property type="protein sequence ID" value="AAD27578.1"/>
    <property type="molecule type" value="Genomic_DNA"/>
</dbReference>
<feature type="region of interest" description="Disordered" evidence="1">
    <location>
        <begin position="330"/>
        <end position="409"/>
    </location>
</feature>
<feature type="compositionally biased region" description="Basic and acidic residues" evidence="1">
    <location>
        <begin position="358"/>
        <end position="372"/>
    </location>
</feature>
<organism evidence="2">
    <name type="scientific">Sorghum bicolor</name>
    <name type="common">Sorghum</name>
    <name type="synonym">Sorghum vulgare</name>
    <dbReference type="NCBI Taxonomy" id="4558"/>
    <lineage>
        <taxon>Eukaryota</taxon>
        <taxon>Viridiplantae</taxon>
        <taxon>Streptophyta</taxon>
        <taxon>Embryophyta</taxon>
        <taxon>Tracheophyta</taxon>
        <taxon>Spermatophyta</taxon>
        <taxon>Magnoliopsida</taxon>
        <taxon>Liliopsida</taxon>
        <taxon>Poales</taxon>
        <taxon>Poaceae</taxon>
        <taxon>PACMAD clade</taxon>
        <taxon>Panicoideae</taxon>
        <taxon>Andropogonodae</taxon>
        <taxon>Andropogoneae</taxon>
        <taxon>Sorghinae</taxon>
        <taxon>Sorghum</taxon>
    </lineage>
</organism>
<feature type="region of interest" description="Disordered" evidence="1">
    <location>
        <begin position="265"/>
        <end position="318"/>
    </location>
</feature>
<dbReference type="AlphaFoldDB" id="Q9XEP2"/>
<evidence type="ECO:0000256" key="1">
    <source>
        <dbReference type="SAM" id="MobiDB-lite"/>
    </source>
</evidence>
<reference evidence="2" key="1">
    <citation type="submission" date="1998-12" db="EMBL/GenBank/DDBJ databases">
        <title>Retrotransposable elements of Sorghum bicolor.</title>
        <authorList>
            <person name="Llaca V."/>
            <person name="Lou A."/>
            <person name="Young S."/>
            <person name="Messing J."/>
        </authorList>
    </citation>
    <scope>NUCLEOTIDE SEQUENCE</scope>
</reference>
<proteinExistence type="predicted"/>
<evidence type="ECO:0000313" key="2">
    <source>
        <dbReference type="EMBL" id="AAD27578.1"/>
    </source>
</evidence>
<name>Q9XEP2_SORBI</name>
<protein>
    <submittedName>
        <fullName evidence="2">Uncharacterized protein</fullName>
    </submittedName>
</protein>
<feature type="compositionally biased region" description="Basic and acidic residues" evidence="1">
    <location>
        <begin position="139"/>
        <end position="183"/>
    </location>
</feature>
<feature type="compositionally biased region" description="Basic and acidic residues" evidence="1">
    <location>
        <begin position="395"/>
        <end position="409"/>
    </location>
</feature>
<sequence>MYTPYPDSESLKTLNGQATSDHACTLNFPIQLYQIQEPESRATTNVHRPLDRALLLAVTAAGVAMALHRRDVLVVHRGELRVAIPRRSDSVAPKHITEGEEDESKELEVGELLGALLRGARMAVDVAVGVTRAPGGEHGTVERERRLVEPEPLQRDEDARGEVHREARRQERAQDGGGDAERHEDDEEVVVVAFETHVRRGVEVEEHQLRRERRRRYQAECAVGQREHSNAKQSQTALATVLSSSKPATHLAPLRTCKVGIKEARGGRCPAPAAAVTDDRRRRRRTGRGGQTDRPGPELGGEGESAEEEEHEEHPAVLEVVEVRRVDFPAVDEDPESSSSRSGEEEVVVRTGFHARTRNVDGDAACRDAEHQTRHRPTSRNSVPGSTWPLNDPMVVRRPDGRMDRLVVD</sequence>
<feature type="region of interest" description="Disordered" evidence="1">
    <location>
        <begin position="133"/>
        <end position="187"/>
    </location>
</feature>
<accession>Q9XEP2</accession>
<feature type="compositionally biased region" description="Polar residues" evidence="1">
    <location>
        <begin position="379"/>
        <end position="389"/>
    </location>
</feature>